<evidence type="ECO:0000256" key="7">
    <source>
        <dbReference type="SAM" id="MobiDB-lite"/>
    </source>
</evidence>
<dbReference type="PANTHER" id="PTHR23517:SF3">
    <property type="entry name" value="INTEGRAL MEMBRANE TRANSPORT PROTEIN"/>
    <property type="match status" value="1"/>
</dbReference>
<evidence type="ECO:0000256" key="2">
    <source>
        <dbReference type="ARBA" id="ARBA00022448"/>
    </source>
</evidence>
<evidence type="ECO:0000256" key="1">
    <source>
        <dbReference type="ARBA" id="ARBA00004651"/>
    </source>
</evidence>
<dbReference type="InterPro" id="IPR050171">
    <property type="entry name" value="MFS_Transporters"/>
</dbReference>
<sequence>MDDEPVEEDEWGDVGRARRGTMPLTTRKDRNAREVGGGVDGGLKSGLESLPPEGRVPTRKDWRAGSSHHDVGIRARMVRATERWRTLLDAPRELWIIYAMKFLSSYSYFSFALVLTLFLTEEYGMSDQAAGWVYGMYGVMSTISGVVCGWIIDSMGVRWSLAVGALVGTVTRLFLAFTGSKTLTVSLLYTALPLSESLGIPIMTIGIKRYTNASNRTYAFSFFYSVMNLAALVAGPLVDLLRRVFKGGLTVGGDSYSALRLVLITSALATFVMLAVVCFGIREIEVDENGNVTSFEPNQADPWEQTRRVLREPAFWRLALFTLLLVGVRLVFRHMDATLPKYMTREFGEDAPFGLIYAINPFLIIFLVPVVGLMTKGVDSFSMILYGSFISGVSPFWVCIGNFYWAIILFMVTLSVGEAVYSPRVYEYSMEISGKGEEGLYTSLSSAPLFTVKLIVGGMSGWLLTRFCPETGPRNSRAMWAIIGATSFVSPILMLLLRDVIEPRKSNWTAIENGRTVSSSLDTPQAITKESLDIPVDSDLQSTNLGTHSLEVK</sequence>
<keyword evidence="3" id="KW-1003">Cell membrane</keyword>
<keyword evidence="2" id="KW-0813">Transport</keyword>
<feature type="transmembrane region" description="Helical" evidence="8">
    <location>
        <begin position="183"/>
        <end position="206"/>
    </location>
</feature>
<dbReference type="Pfam" id="PF07690">
    <property type="entry name" value="MFS_1"/>
    <property type="match status" value="1"/>
</dbReference>
<evidence type="ECO:0000313" key="9">
    <source>
        <dbReference type="EMBL" id="CAD9236004.1"/>
    </source>
</evidence>
<evidence type="ECO:0008006" key="10">
    <source>
        <dbReference type="Google" id="ProtNLM"/>
    </source>
</evidence>
<feature type="region of interest" description="Disordered" evidence="7">
    <location>
        <begin position="1"/>
        <end position="64"/>
    </location>
</feature>
<reference evidence="9" key="1">
    <citation type="submission" date="2021-01" db="EMBL/GenBank/DDBJ databases">
        <authorList>
            <person name="Corre E."/>
            <person name="Pelletier E."/>
            <person name="Niang G."/>
            <person name="Scheremetjew M."/>
            <person name="Finn R."/>
            <person name="Kale V."/>
            <person name="Holt S."/>
            <person name="Cochrane G."/>
            <person name="Meng A."/>
            <person name="Brown T."/>
            <person name="Cohen L."/>
        </authorList>
    </citation>
    <scope>NUCLEOTIDE SEQUENCE</scope>
    <source>
        <strain evidence="9">SAG 36.94</strain>
    </source>
</reference>
<proteinExistence type="predicted"/>
<dbReference type="EMBL" id="HBGH01014595">
    <property type="protein sequence ID" value="CAD9236004.1"/>
    <property type="molecule type" value="Transcribed_RNA"/>
</dbReference>
<feature type="transmembrane region" description="Helical" evidence="8">
    <location>
        <begin position="258"/>
        <end position="281"/>
    </location>
</feature>
<feature type="transmembrane region" description="Helical" evidence="8">
    <location>
        <begin position="352"/>
        <end position="373"/>
    </location>
</feature>
<dbReference type="PANTHER" id="PTHR23517">
    <property type="entry name" value="RESISTANCE PROTEIN MDTM, PUTATIVE-RELATED-RELATED"/>
    <property type="match status" value="1"/>
</dbReference>
<feature type="transmembrane region" description="Helical" evidence="8">
    <location>
        <begin position="159"/>
        <end position="177"/>
    </location>
</feature>
<name>A0A7S1THG9_9RHOD</name>
<feature type="compositionally biased region" description="Acidic residues" evidence="7">
    <location>
        <begin position="1"/>
        <end position="12"/>
    </location>
</feature>
<feature type="transmembrane region" description="Helical" evidence="8">
    <location>
        <begin position="380"/>
        <end position="397"/>
    </location>
</feature>
<feature type="transmembrane region" description="Helical" evidence="8">
    <location>
        <begin position="441"/>
        <end position="465"/>
    </location>
</feature>
<protein>
    <recommendedName>
        <fullName evidence="10">Major facilitator superfamily (MFS) profile domain-containing protein</fullName>
    </recommendedName>
</protein>
<evidence type="ECO:0000256" key="8">
    <source>
        <dbReference type="SAM" id="Phobius"/>
    </source>
</evidence>
<dbReference type="SUPFAM" id="SSF103473">
    <property type="entry name" value="MFS general substrate transporter"/>
    <property type="match status" value="1"/>
</dbReference>
<comment type="subcellular location">
    <subcellularLocation>
        <location evidence="1">Cell membrane</location>
        <topology evidence="1">Multi-pass membrane protein</topology>
    </subcellularLocation>
</comment>
<evidence type="ECO:0000256" key="5">
    <source>
        <dbReference type="ARBA" id="ARBA00022989"/>
    </source>
</evidence>
<feature type="transmembrane region" description="Helical" evidence="8">
    <location>
        <begin position="131"/>
        <end position="152"/>
    </location>
</feature>
<evidence type="ECO:0000256" key="3">
    <source>
        <dbReference type="ARBA" id="ARBA00022475"/>
    </source>
</evidence>
<keyword evidence="5 8" id="KW-1133">Transmembrane helix</keyword>
<feature type="compositionally biased region" description="Gly residues" evidence="7">
    <location>
        <begin position="35"/>
        <end position="44"/>
    </location>
</feature>
<dbReference type="AlphaFoldDB" id="A0A7S1THG9"/>
<dbReference type="GO" id="GO:0022857">
    <property type="term" value="F:transmembrane transporter activity"/>
    <property type="evidence" value="ECO:0007669"/>
    <property type="project" value="InterPro"/>
</dbReference>
<feature type="transmembrane region" description="Helical" evidence="8">
    <location>
        <begin position="477"/>
        <end position="497"/>
    </location>
</feature>
<accession>A0A7S1THG9</accession>
<gene>
    <name evidence="9" type="ORF">CCAE0312_LOCUS8096</name>
</gene>
<feature type="transmembrane region" description="Helical" evidence="8">
    <location>
        <begin position="95"/>
        <end position="119"/>
    </location>
</feature>
<dbReference type="InterPro" id="IPR036259">
    <property type="entry name" value="MFS_trans_sf"/>
</dbReference>
<dbReference type="InterPro" id="IPR011701">
    <property type="entry name" value="MFS"/>
</dbReference>
<organism evidence="9">
    <name type="scientific">Compsopogon caeruleus</name>
    <dbReference type="NCBI Taxonomy" id="31354"/>
    <lineage>
        <taxon>Eukaryota</taxon>
        <taxon>Rhodophyta</taxon>
        <taxon>Compsopogonophyceae</taxon>
        <taxon>Compsopogonales</taxon>
        <taxon>Compsopogonaceae</taxon>
        <taxon>Compsopogon</taxon>
    </lineage>
</organism>
<feature type="transmembrane region" description="Helical" evidence="8">
    <location>
        <begin position="314"/>
        <end position="332"/>
    </location>
</feature>
<feature type="transmembrane region" description="Helical" evidence="8">
    <location>
        <begin position="218"/>
        <end position="238"/>
    </location>
</feature>
<dbReference type="GO" id="GO:0005886">
    <property type="term" value="C:plasma membrane"/>
    <property type="evidence" value="ECO:0007669"/>
    <property type="project" value="UniProtKB-SubCell"/>
</dbReference>
<keyword evidence="4 8" id="KW-0812">Transmembrane</keyword>
<keyword evidence="6 8" id="KW-0472">Membrane</keyword>
<feature type="transmembrane region" description="Helical" evidence="8">
    <location>
        <begin position="403"/>
        <end position="421"/>
    </location>
</feature>
<dbReference type="Gene3D" id="1.20.1250.20">
    <property type="entry name" value="MFS general substrate transporter like domains"/>
    <property type="match status" value="1"/>
</dbReference>
<evidence type="ECO:0000256" key="6">
    <source>
        <dbReference type="ARBA" id="ARBA00023136"/>
    </source>
</evidence>
<evidence type="ECO:0000256" key="4">
    <source>
        <dbReference type="ARBA" id="ARBA00022692"/>
    </source>
</evidence>